<evidence type="ECO:0000256" key="1">
    <source>
        <dbReference type="SAM" id="Coils"/>
    </source>
</evidence>
<evidence type="ECO:0000313" key="3">
    <source>
        <dbReference type="EMBL" id="KAL2788355.1"/>
    </source>
</evidence>
<name>A0ABR4FYN0_9EURO</name>
<accession>A0ABR4FYN0</accession>
<protein>
    <submittedName>
        <fullName evidence="3">Uncharacterized protein</fullName>
    </submittedName>
</protein>
<feature type="compositionally biased region" description="Polar residues" evidence="2">
    <location>
        <begin position="29"/>
        <end position="41"/>
    </location>
</feature>
<dbReference type="EMBL" id="JBFTWV010000080">
    <property type="protein sequence ID" value="KAL2788355.1"/>
    <property type="molecule type" value="Genomic_DNA"/>
</dbReference>
<proteinExistence type="predicted"/>
<sequence length="203" mass="23127">MNRAPTFFSPSHIPPPAAPPPPSPPPSSGNSTRPRNTSYDGNGSHHLPALPSQEQEFQYQKKYQQQSHHQYEPQQELQQEQWRRSRKHYAEPVFAAEAIKRPKIGQNRVYGERAPLEFTPAQKLRQAELAANLAEIKIIIKEKKKLVREAKVNLDAAEDALDAANQQKMDILGEFREIRHRALFQADQSEDFSLAGRRSSELS</sequence>
<feature type="compositionally biased region" description="Pro residues" evidence="2">
    <location>
        <begin position="12"/>
        <end position="27"/>
    </location>
</feature>
<gene>
    <name evidence="3" type="ORF">BJX66DRAFT_340281</name>
</gene>
<reference evidence="3 4" key="1">
    <citation type="submission" date="2024-07" db="EMBL/GenBank/DDBJ databases">
        <title>Section-level genome sequencing and comparative genomics of Aspergillus sections Usti and Cavernicolus.</title>
        <authorList>
            <consortium name="Lawrence Berkeley National Laboratory"/>
            <person name="Nybo J.L."/>
            <person name="Vesth T.C."/>
            <person name="Theobald S."/>
            <person name="Frisvad J.C."/>
            <person name="Larsen T.O."/>
            <person name="Kjaerboelling I."/>
            <person name="Rothschild-Mancinelli K."/>
            <person name="Lyhne E.K."/>
            <person name="Kogle M.E."/>
            <person name="Barry K."/>
            <person name="Clum A."/>
            <person name="Na H."/>
            <person name="Ledsgaard L."/>
            <person name="Lin J."/>
            <person name="Lipzen A."/>
            <person name="Kuo A."/>
            <person name="Riley R."/>
            <person name="Mondo S."/>
            <person name="Labutti K."/>
            <person name="Haridas S."/>
            <person name="Pangalinan J."/>
            <person name="Salamov A.A."/>
            <person name="Simmons B.A."/>
            <person name="Magnuson J.K."/>
            <person name="Chen J."/>
            <person name="Drula E."/>
            <person name="Henrissat B."/>
            <person name="Wiebenga A."/>
            <person name="Lubbers R.J."/>
            <person name="Gomes A.C."/>
            <person name="Makela M.R."/>
            <person name="Stajich J."/>
            <person name="Grigoriev I.V."/>
            <person name="Mortensen U.H."/>
            <person name="De Vries R.P."/>
            <person name="Baker S.E."/>
            <person name="Andersen M.R."/>
        </authorList>
    </citation>
    <scope>NUCLEOTIDE SEQUENCE [LARGE SCALE GENOMIC DNA]</scope>
    <source>
        <strain evidence="3 4">CBS 209.92</strain>
    </source>
</reference>
<evidence type="ECO:0000256" key="2">
    <source>
        <dbReference type="SAM" id="MobiDB-lite"/>
    </source>
</evidence>
<keyword evidence="4" id="KW-1185">Reference proteome</keyword>
<dbReference type="Proteomes" id="UP001610563">
    <property type="component" value="Unassembled WGS sequence"/>
</dbReference>
<feature type="compositionally biased region" description="Low complexity" evidence="2">
    <location>
        <begin position="52"/>
        <end position="80"/>
    </location>
</feature>
<feature type="coiled-coil region" evidence="1">
    <location>
        <begin position="140"/>
        <end position="174"/>
    </location>
</feature>
<comment type="caution">
    <text evidence="3">The sequence shown here is derived from an EMBL/GenBank/DDBJ whole genome shotgun (WGS) entry which is preliminary data.</text>
</comment>
<evidence type="ECO:0000313" key="4">
    <source>
        <dbReference type="Proteomes" id="UP001610563"/>
    </source>
</evidence>
<keyword evidence="1" id="KW-0175">Coiled coil</keyword>
<feature type="region of interest" description="Disordered" evidence="2">
    <location>
        <begin position="1"/>
        <end position="87"/>
    </location>
</feature>
<organism evidence="3 4">
    <name type="scientific">Aspergillus keveii</name>
    <dbReference type="NCBI Taxonomy" id="714993"/>
    <lineage>
        <taxon>Eukaryota</taxon>
        <taxon>Fungi</taxon>
        <taxon>Dikarya</taxon>
        <taxon>Ascomycota</taxon>
        <taxon>Pezizomycotina</taxon>
        <taxon>Eurotiomycetes</taxon>
        <taxon>Eurotiomycetidae</taxon>
        <taxon>Eurotiales</taxon>
        <taxon>Aspergillaceae</taxon>
        <taxon>Aspergillus</taxon>
        <taxon>Aspergillus subgen. Nidulantes</taxon>
    </lineage>
</organism>